<keyword evidence="5" id="KW-0732">Signal</keyword>
<keyword evidence="4" id="KW-0472">Membrane</keyword>
<gene>
    <name evidence="6" type="ORF">SAMN04488055_1636</name>
</gene>
<dbReference type="EMBL" id="FSRA01000001">
    <property type="protein sequence ID" value="SIN82799.1"/>
    <property type="molecule type" value="Genomic_DNA"/>
</dbReference>
<keyword evidence="1" id="KW-0808">Transferase</keyword>
<organism evidence="6 7">
    <name type="scientific">Chitinophaga niabensis</name>
    <dbReference type="NCBI Taxonomy" id="536979"/>
    <lineage>
        <taxon>Bacteria</taxon>
        <taxon>Pseudomonadati</taxon>
        <taxon>Bacteroidota</taxon>
        <taxon>Chitinophagia</taxon>
        <taxon>Chitinophagales</taxon>
        <taxon>Chitinophagaceae</taxon>
        <taxon>Chitinophaga</taxon>
    </lineage>
</organism>
<dbReference type="Gene3D" id="3.30.565.10">
    <property type="entry name" value="Histidine kinase-like ATPase, C-terminal domain"/>
    <property type="match status" value="1"/>
</dbReference>
<keyword evidence="4" id="KW-0812">Transmembrane</keyword>
<evidence type="ECO:0000256" key="3">
    <source>
        <dbReference type="ARBA" id="ARBA00023012"/>
    </source>
</evidence>
<feature type="signal peptide" evidence="5">
    <location>
        <begin position="1"/>
        <end position="19"/>
    </location>
</feature>
<evidence type="ECO:0000313" key="6">
    <source>
        <dbReference type="EMBL" id="SIN82799.1"/>
    </source>
</evidence>
<protein>
    <recommendedName>
        <fullName evidence="8">Two component regulator propeller</fullName>
    </recommendedName>
</protein>
<dbReference type="GO" id="GO:0000160">
    <property type="term" value="P:phosphorelay signal transduction system"/>
    <property type="evidence" value="ECO:0007669"/>
    <property type="project" value="UniProtKB-KW"/>
</dbReference>
<evidence type="ECO:0000256" key="4">
    <source>
        <dbReference type="SAM" id="Phobius"/>
    </source>
</evidence>
<dbReference type="STRING" id="536979.SAMN04488055_1636"/>
<evidence type="ECO:0000256" key="1">
    <source>
        <dbReference type="ARBA" id="ARBA00022679"/>
    </source>
</evidence>
<evidence type="ECO:0000256" key="5">
    <source>
        <dbReference type="SAM" id="SignalP"/>
    </source>
</evidence>
<dbReference type="Gene3D" id="2.130.10.10">
    <property type="entry name" value="YVTN repeat-like/Quinoprotein amine dehydrogenase"/>
    <property type="match status" value="2"/>
</dbReference>
<keyword evidence="3" id="KW-0902">Two-component regulatory system</keyword>
<evidence type="ECO:0000256" key="2">
    <source>
        <dbReference type="ARBA" id="ARBA00022777"/>
    </source>
</evidence>
<dbReference type="Proteomes" id="UP000185003">
    <property type="component" value="Unassembled WGS sequence"/>
</dbReference>
<feature type="chain" id="PRO_5012274959" description="Two component regulator propeller" evidence="5">
    <location>
        <begin position="20"/>
        <end position="997"/>
    </location>
</feature>
<dbReference type="InterPro" id="IPR036890">
    <property type="entry name" value="HATPase_C_sf"/>
</dbReference>
<dbReference type="PANTHER" id="PTHR24421">
    <property type="entry name" value="NITRATE/NITRITE SENSOR PROTEIN NARX-RELATED"/>
    <property type="match status" value="1"/>
</dbReference>
<proteinExistence type="predicted"/>
<dbReference type="Gene3D" id="2.60.40.10">
    <property type="entry name" value="Immunoglobulins"/>
    <property type="match status" value="1"/>
</dbReference>
<keyword evidence="7" id="KW-1185">Reference proteome</keyword>
<name>A0A1N6EIF6_9BACT</name>
<reference evidence="6 7" key="1">
    <citation type="submission" date="2016-11" db="EMBL/GenBank/DDBJ databases">
        <authorList>
            <person name="Jaros S."/>
            <person name="Januszkiewicz K."/>
            <person name="Wedrychowicz H."/>
        </authorList>
    </citation>
    <scope>NUCLEOTIDE SEQUENCE [LARGE SCALE GENOMIC DNA]</scope>
    <source>
        <strain evidence="6 7">DSM 24787</strain>
    </source>
</reference>
<dbReference type="InterPro" id="IPR013783">
    <property type="entry name" value="Ig-like_fold"/>
</dbReference>
<dbReference type="AlphaFoldDB" id="A0A1N6EIF6"/>
<feature type="transmembrane region" description="Helical" evidence="4">
    <location>
        <begin position="774"/>
        <end position="792"/>
    </location>
</feature>
<keyword evidence="2" id="KW-0418">Kinase</keyword>
<dbReference type="InterPro" id="IPR015943">
    <property type="entry name" value="WD40/YVTN_repeat-like_dom_sf"/>
</dbReference>
<evidence type="ECO:0000313" key="7">
    <source>
        <dbReference type="Proteomes" id="UP000185003"/>
    </source>
</evidence>
<dbReference type="SUPFAM" id="SSF55874">
    <property type="entry name" value="ATPase domain of HSP90 chaperone/DNA topoisomerase II/histidine kinase"/>
    <property type="match status" value="1"/>
</dbReference>
<dbReference type="Gene3D" id="1.20.5.1930">
    <property type="match status" value="1"/>
</dbReference>
<dbReference type="SUPFAM" id="SSF50998">
    <property type="entry name" value="Quinoprotein alcohol dehydrogenase-like"/>
    <property type="match status" value="2"/>
</dbReference>
<evidence type="ECO:0008006" key="8">
    <source>
        <dbReference type="Google" id="ProtNLM"/>
    </source>
</evidence>
<dbReference type="InterPro" id="IPR011047">
    <property type="entry name" value="Quinoprotein_ADH-like_sf"/>
</dbReference>
<dbReference type="GO" id="GO:0016301">
    <property type="term" value="F:kinase activity"/>
    <property type="evidence" value="ECO:0007669"/>
    <property type="project" value="UniProtKB-KW"/>
</dbReference>
<dbReference type="InterPro" id="IPR050482">
    <property type="entry name" value="Sensor_HK_TwoCompSys"/>
</dbReference>
<accession>A0A1N6EIF6</accession>
<sequence>MTRFLLCFYLCMISETLFANNGFRFRYIDLPNTLREGNIKDMEIDRHGLLWISTSRGLHRYDGNRILTFDLVSKPAIINIAITRLYADRSDNLWVGTQSGITKFDLKNWTTTSVNQKGQPGRPARSLFVKEFYEAKDGTIYVGSSDAKIYRIEKDQLVLVTDLAKINPNPSGLSSIEMIREIEGGELLVTCNGKFVTLKKQQGSYTVNRYYPMPEIDGQISKEVFYHPSGKVIFYVETRGVYTLNLQTGSIAPLTYAVKDSVTKEDRAYLFPLPHNRLGIFFNNRGFFSYDVNDAAAKAYAPGLADYFRNIRVRYIRENKQKLYFGFHKGIAEVQQVNSPFRNTLSTPSIETSPLSIRSIYRHTDGMFYIGSYKDGFSRLNMNTGEREVLSKKIMYTSLLWPKDRLLLATEGDGLQWFDIKTQKMQPLQMDTTNLPFNKRLHNKYILSLNRENDSMVWVGTYFGVYLLNVNTGISRTAFKGAAEEILRQSKVYDIIIHGNKRYFATLEGIFAYTPGNDELVRLFEDTDASYAGGDYYCIAPVQQELWAGTNGRGILVFNEQGKVLREINVTNGLAGNAVYTLIRRGEEVIAGTDQGLSLINIHDQQIRNYTRLDHLPSNEFNHSAFLTYEDEIFLGTLNGITAFTVKDLKAYKPADTLVSLCFTDFTTGTKNKLLHDFTMPYKPLAAIEVNPEVQYFSLRFGGVDNAIEQLHYYYRLTDKAAWQEIGRQHEMSFVGLAPGDYNLELVTLLPGEKVYKTIMSIPLIVNPAYYQTWWFRIFVLLVLIGIGWLIFRYRMRELLKEQQLRTKIAGDLHDEVGSSLTRIYFQADRLSTQPGDAVSLQKIAASSKDALSTMSDMVWSIDSRFDTAADLVSRIKDHLMNLQNDLDLTCSLTLKGEYAARSLSQMVRQNFFLIFKEAVNNAARYASEPHMKIMLTFGQEIVLQVSNAYDGSRVKMKHYQGGQGLQHMRLRAEKMKGTLEVRTEENVYALCLRVPG</sequence>
<keyword evidence="4" id="KW-1133">Transmembrane helix</keyword>